<keyword evidence="1" id="KW-0863">Zinc-finger</keyword>
<dbReference type="Pfam" id="PF00098">
    <property type="entry name" value="zf-CCHC"/>
    <property type="match status" value="1"/>
</dbReference>
<dbReference type="Proteomes" id="UP000015104">
    <property type="component" value="Unassembled WGS sequence"/>
</dbReference>
<evidence type="ECO:0000313" key="5">
    <source>
        <dbReference type="Proteomes" id="UP000015104"/>
    </source>
</evidence>
<dbReference type="InterPro" id="IPR036875">
    <property type="entry name" value="Znf_CCHC_sf"/>
</dbReference>
<evidence type="ECO:0000256" key="2">
    <source>
        <dbReference type="SAM" id="MobiDB-lite"/>
    </source>
</evidence>
<dbReference type="SMART" id="SM00343">
    <property type="entry name" value="ZnF_C2HC"/>
    <property type="match status" value="1"/>
</dbReference>
<dbReference type="GO" id="GO:0008270">
    <property type="term" value="F:zinc ion binding"/>
    <property type="evidence" value="ECO:0007669"/>
    <property type="project" value="UniProtKB-KW"/>
</dbReference>
<proteinExistence type="predicted"/>
<organism evidence="4 5">
    <name type="scientific">Tetranychus urticae</name>
    <name type="common">Two-spotted spider mite</name>
    <dbReference type="NCBI Taxonomy" id="32264"/>
    <lineage>
        <taxon>Eukaryota</taxon>
        <taxon>Metazoa</taxon>
        <taxon>Ecdysozoa</taxon>
        <taxon>Arthropoda</taxon>
        <taxon>Chelicerata</taxon>
        <taxon>Arachnida</taxon>
        <taxon>Acari</taxon>
        <taxon>Acariformes</taxon>
        <taxon>Trombidiformes</taxon>
        <taxon>Prostigmata</taxon>
        <taxon>Eleutherengona</taxon>
        <taxon>Raphignathae</taxon>
        <taxon>Tetranychoidea</taxon>
        <taxon>Tetranychidae</taxon>
        <taxon>Tetranychus</taxon>
    </lineage>
</organism>
<dbReference type="EMBL" id="CAEY01000020">
    <property type="status" value="NOT_ANNOTATED_CDS"/>
    <property type="molecule type" value="Genomic_DNA"/>
</dbReference>
<dbReference type="InterPro" id="IPR001878">
    <property type="entry name" value="Znf_CCHC"/>
</dbReference>
<protein>
    <recommendedName>
        <fullName evidence="3">CCHC-type domain-containing protein</fullName>
    </recommendedName>
</protein>
<feature type="domain" description="CCHC-type" evidence="3">
    <location>
        <begin position="104"/>
        <end position="120"/>
    </location>
</feature>
<dbReference type="CDD" id="cd00303">
    <property type="entry name" value="retropepsin_like"/>
    <property type="match status" value="1"/>
</dbReference>
<reference evidence="4" key="2">
    <citation type="submission" date="2015-06" db="UniProtKB">
        <authorList>
            <consortium name="EnsemblMetazoa"/>
        </authorList>
    </citation>
    <scope>IDENTIFICATION</scope>
</reference>
<dbReference type="Gene3D" id="4.10.60.10">
    <property type="entry name" value="Zinc finger, CCHC-type"/>
    <property type="match status" value="1"/>
</dbReference>
<evidence type="ECO:0000259" key="3">
    <source>
        <dbReference type="PROSITE" id="PS50158"/>
    </source>
</evidence>
<dbReference type="PROSITE" id="PS50158">
    <property type="entry name" value="ZF_CCHC"/>
    <property type="match status" value="1"/>
</dbReference>
<dbReference type="GO" id="GO:0003676">
    <property type="term" value="F:nucleic acid binding"/>
    <property type="evidence" value="ECO:0007669"/>
    <property type="project" value="InterPro"/>
</dbReference>
<feature type="region of interest" description="Disordered" evidence="2">
    <location>
        <begin position="58"/>
        <end position="139"/>
    </location>
</feature>
<dbReference type="EnsemblMetazoa" id="tetur106g00030.1">
    <property type="protein sequence ID" value="tetur106g00030.1"/>
    <property type="gene ID" value="tetur106g00030"/>
</dbReference>
<evidence type="ECO:0000256" key="1">
    <source>
        <dbReference type="PROSITE-ProRule" id="PRU00047"/>
    </source>
</evidence>
<dbReference type="HOGENOM" id="CLU_626040_0_0_1"/>
<keyword evidence="1" id="KW-0479">Metal-binding</keyword>
<name>T1KEK4_TETUR</name>
<keyword evidence="5" id="KW-1185">Reference proteome</keyword>
<keyword evidence="1" id="KW-0862">Zinc</keyword>
<sequence>MVIKVKGEPSPQEFIQDVLIRLPAEVKDSLFRSKSVHDIQDLTAALVNEYNIELRKRSERKESYKDKRGDEKKHAAVNVGASGSGTSGASASSSSNRAVKPPFRCYNCNNLGHSSRECRQPRRSKTSENPNANKQDGRTERFQPAQLRMANAPTFGQSQNQQNSNQPQAKESANLVQEINTVNAYMARAPAKEYSFMMNEDGNQEVELITKIDPSPRNFPTVRMTLCYPTREIFKVGDVLLDTGACTSCIDYQFAQKLKAFIMKSNVSVRGIIADACQIVEGAAYAIMKHPKMSKTRIIKFQVMKDLEPVMVLGNRFADVYFVGMVNHGGRYQVNLRESVESEWLSPEIAFRFCTAEESWGLLNVPEIPSVNTIRETVANLIFDSLPYSPWMDEELKSSCQFPQMEVERLHYIQEMSKTPEFENVMPIIFKLKIPSYN</sequence>
<accession>T1KEK4</accession>
<dbReference type="AlphaFoldDB" id="T1KEK4"/>
<dbReference type="SUPFAM" id="SSF57756">
    <property type="entry name" value="Retrovirus zinc finger-like domains"/>
    <property type="match status" value="1"/>
</dbReference>
<feature type="compositionally biased region" description="Basic and acidic residues" evidence="2">
    <location>
        <begin position="58"/>
        <end position="74"/>
    </location>
</feature>
<evidence type="ECO:0000313" key="4">
    <source>
        <dbReference type="EnsemblMetazoa" id="tetur106g00030.1"/>
    </source>
</evidence>
<reference evidence="5" key="1">
    <citation type="submission" date="2011-08" db="EMBL/GenBank/DDBJ databases">
        <authorList>
            <person name="Rombauts S."/>
        </authorList>
    </citation>
    <scope>NUCLEOTIDE SEQUENCE</scope>
    <source>
        <strain evidence="5">London</strain>
    </source>
</reference>